<protein>
    <submittedName>
        <fullName evidence="2">Uncharacterized protein</fullName>
    </submittedName>
</protein>
<proteinExistence type="predicted"/>
<keyword evidence="1" id="KW-0812">Transmembrane</keyword>
<dbReference type="Proteomes" id="UP000199220">
    <property type="component" value="Unassembled WGS sequence"/>
</dbReference>
<feature type="transmembrane region" description="Helical" evidence="1">
    <location>
        <begin position="16"/>
        <end position="36"/>
    </location>
</feature>
<dbReference type="AlphaFoldDB" id="A0A1H5KJ31"/>
<organism evidence="2 3">
    <name type="scientific">Ruania alba</name>
    <dbReference type="NCBI Taxonomy" id="648782"/>
    <lineage>
        <taxon>Bacteria</taxon>
        <taxon>Bacillati</taxon>
        <taxon>Actinomycetota</taxon>
        <taxon>Actinomycetes</taxon>
        <taxon>Micrococcales</taxon>
        <taxon>Ruaniaceae</taxon>
        <taxon>Ruania</taxon>
    </lineage>
</organism>
<dbReference type="STRING" id="648782.SAMN04488554_2276"/>
<evidence type="ECO:0000313" key="2">
    <source>
        <dbReference type="EMBL" id="SEE64407.1"/>
    </source>
</evidence>
<keyword evidence="1" id="KW-1133">Transmembrane helix</keyword>
<dbReference type="EMBL" id="FNTX01000002">
    <property type="protein sequence ID" value="SEE64407.1"/>
    <property type="molecule type" value="Genomic_DNA"/>
</dbReference>
<name>A0A1H5KJ31_9MICO</name>
<evidence type="ECO:0000256" key="1">
    <source>
        <dbReference type="SAM" id="Phobius"/>
    </source>
</evidence>
<keyword evidence="1" id="KW-0472">Membrane</keyword>
<reference evidence="3" key="1">
    <citation type="submission" date="2016-10" db="EMBL/GenBank/DDBJ databases">
        <authorList>
            <person name="Varghese N."/>
            <person name="Submissions S."/>
        </authorList>
    </citation>
    <scope>NUCLEOTIDE SEQUENCE [LARGE SCALE GENOMIC DNA]</scope>
    <source>
        <strain evidence="3">DSM 21368</strain>
    </source>
</reference>
<evidence type="ECO:0000313" key="3">
    <source>
        <dbReference type="Proteomes" id="UP000199220"/>
    </source>
</evidence>
<accession>A0A1H5KJ31</accession>
<gene>
    <name evidence="2" type="ORF">SAMN04488554_2276</name>
</gene>
<keyword evidence="3" id="KW-1185">Reference proteome</keyword>
<sequence>MDPRLRDHSVVAMENIALYLMFVPALVVSILTSIGAKKRNAEWRERRARRAAERPATATTV</sequence>